<evidence type="ECO:0000256" key="5">
    <source>
        <dbReference type="ARBA" id="ARBA00022989"/>
    </source>
</evidence>
<reference evidence="8 9" key="1">
    <citation type="journal article" date="2015" name="Genome Announc.">
        <title>Expanding the biotechnology potential of lactobacilli through comparative genomics of 213 strains and associated genera.</title>
        <authorList>
            <person name="Sun Z."/>
            <person name="Harris H.M."/>
            <person name="McCann A."/>
            <person name="Guo C."/>
            <person name="Argimon S."/>
            <person name="Zhang W."/>
            <person name="Yang X."/>
            <person name="Jeffery I.B."/>
            <person name="Cooney J.C."/>
            <person name="Kagawa T.F."/>
            <person name="Liu W."/>
            <person name="Song Y."/>
            <person name="Salvetti E."/>
            <person name="Wrobel A."/>
            <person name="Rasinkangas P."/>
            <person name="Parkhill J."/>
            <person name="Rea M.C."/>
            <person name="O'Sullivan O."/>
            <person name="Ritari J."/>
            <person name="Douillard F.P."/>
            <person name="Paul Ross R."/>
            <person name="Yang R."/>
            <person name="Briner A.E."/>
            <person name="Felis G.E."/>
            <person name="de Vos W.M."/>
            <person name="Barrangou R."/>
            <person name="Klaenhammer T.R."/>
            <person name="Caufield P.W."/>
            <person name="Cui Y."/>
            <person name="Zhang H."/>
            <person name="O'Toole P.W."/>
        </authorList>
    </citation>
    <scope>NUCLEOTIDE SEQUENCE [LARGE SCALE GENOMIC DNA]</scope>
    <source>
        <strain evidence="8 9">DSM 20183</strain>
    </source>
</reference>
<dbReference type="STRING" id="1423811.FC72_GL001101"/>
<feature type="transmembrane region" description="Helical" evidence="7">
    <location>
        <begin position="236"/>
        <end position="262"/>
    </location>
</feature>
<evidence type="ECO:0000256" key="2">
    <source>
        <dbReference type="ARBA" id="ARBA00022448"/>
    </source>
</evidence>
<keyword evidence="9" id="KW-1185">Reference proteome</keyword>
<feature type="transmembrane region" description="Helical" evidence="7">
    <location>
        <begin position="12"/>
        <end position="30"/>
    </location>
</feature>
<keyword evidence="3" id="KW-1003">Cell membrane</keyword>
<feature type="transmembrane region" description="Helical" evidence="7">
    <location>
        <begin position="289"/>
        <end position="310"/>
    </location>
</feature>
<comment type="subcellular location">
    <subcellularLocation>
        <location evidence="1">Cell membrane</location>
        <topology evidence="1">Multi-pass membrane protein</topology>
    </subcellularLocation>
</comment>
<dbReference type="PANTHER" id="PTHR42770:SF15">
    <property type="entry name" value="GLUTAMATE_GAMMA-AMINOBUTYRATE ANTIPORTER-RELATED"/>
    <property type="match status" value="1"/>
</dbReference>
<dbReference type="OrthoDB" id="92719at2"/>
<evidence type="ECO:0000313" key="8">
    <source>
        <dbReference type="EMBL" id="KRK63862.1"/>
    </source>
</evidence>
<keyword evidence="6 7" id="KW-0472">Membrane</keyword>
<dbReference type="InterPro" id="IPR002293">
    <property type="entry name" value="AA/rel_permease1"/>
</dbReference>
<dbReference type="PIRSF" id="PIRSF006060">
    <property type="entry name" value="AA_transporter"/>
    <property type="match status" value="1"/>
</dbReference>
<dbReference type="PANTHER" id="PTHR42770">
    <property type="entry name" value="AMINO ACID TRANSPORTER-RELATED"/>
    <property type="match status" value="1"/>
</dbReference>
<evidence type="ECO:0000256" key="4">
    <source>
        <dbReference type="ARBA" id="ARBA00022692"/>
    </source>
</evidence>
<dbReference type="Gene3D" id="1.20.1740.10">
    <property type="entry name" value="Amino acid/polyamine transporter I"/>
    <property type="match status" value="1"/>
</dbReference>
<feature type="transmembrane region" description="Helical" evidence="7">
    <location>
        <begin position="443"/>
        <end position="464"/>
    </location>
</feature>
<dbReference type="Proteomes" id="UP000050929">
    <property type="component" value="Unassembled WGS sequence"/>
</dbReference>
<gene>
    <name evidence="8" type="ORF">FC72_GL001101</name>
</gene>
<feature type="transmembrane region" description="Helical" evidence="7">
    <location>
        <begin position="128"/>
        <end position="146"/>
    </location>
</feature>
<feature type="transmembrane region" description="Helical" evidence="7">
    <location>
        <begin position="510"/>
        <end position="529"/>
    </location>
</feature>
<keyword evidence="2" id="KW-0813">Transport</keyword>
<evidence type="ECO:0000256" key="1">
    <source>
        <dbReference type="ARBA" id="ARBA00004651"/>
    </source>
</evidence>
<feature type="transmembrane region" description="Helical" evidence="7">
    <location>
        <begin position="411"/>
        <end position="431"/>
    </location>
</feature>
<dbReference type="Pfam" id="PF13520">
    <property type="entry name" value="AA_permease_2"/>
    <property type="match status" value="1"/>
</dbReference>
<accession>A0A0R1IXP8</accession>
<dbReference type="GO" id="GO:0022857">
    <property type="term" value="F:transmembrane transporter activity"/>
    <property type="evidence" value="ECO:0007669"/>
    <property type="project" value="InterPro"/>
</dbReference>
<feature type="transmembrane region" description="Helical" evidence="7">
    <location>
        <begin position="369"/>
        <end position="390"/>
    </location>
</feature>
<evidence type="ECO:0000313" key="9">
    <source>
        <dbReference type="Proteomes" id="UP000050929"/>
    </source>
</evidence>
<dbReference type="RefSeq" id="WP_057766958.1">
    <property type="nucleotide sequence ID" value="NZ_AZDG01000021.1"/>
</dbReference>
<sequence>MKDPNKKYINWPTLALMGFVTVVGFDDLIYNFQNQGLSVIISWILMIVLYVVPYSMMVGHLGSAFNHETGGLSSWVRGTNGDFMGYLTAWTHWAASIPYIVDTANTIVIGIGWLINGTANLQDQLSNSGFALLTLVVFIVFIYIQSKFKNSMEFLSKVGGIAMFSMTVLFVVMTFTALSMGGHIETEPITAKALMPKFDFHYLTTIGLLIYGINGAESIAPFITKMRNPQKEFPKAMIMLAAMTGFLTIFGSFSLSVFFNAYHLPTDLKMNGSYYAFQALGQHFHLGNIFMYIFALTEILYLSALLAVLLDAMTRMLISDTGSKYIPKILQKTTASGLPINGYLLTCGLSAFIMMLGIFLPSMLDVFDWLLNLNGIISPGVTCWVFFAFIQVRRRSNEFPSDYTFIKNDKIAQIIGWWCLLITLAATIFGMGPKDVPSMSATWWYELIINIVAIASLVGLGAILPYLTKREDRSNKGAAFTQRQWIGITIALLATIVGDLYIGGTHARNSIWLMIVITVIGCTLIYLCGHKQHDLKEVEI</sequence>
<feature type="transmembrane region" description="Helical" evidence="7">
    <location>
        <begin position="158"/>
        <end position="180"/>
    </location>
</feature>
<comment type="caution">
    <text evidence="8">The sequence shown here is derived from an EMBL/GenBank/DDBJ whole genome shotgun (WGS) entry which is preliminary data.</text>
</comment>
<evidence type="ECO:0000256" key="6">
    <source>
        <dbReference type="ARBA" id="ARBA00023136"/>
    </source>
</evidence>
<dbReference type="GO" id="GO:0005886">
    <property type="term" value="C:plasma membrane"/>
    <property type="evidence" value="ECO:0007669"/>
    <property type="project" value="UniProtKB-SubCell"/>
</dbReference>
<feature type="transmembrane region" description="Helical" evidence="7">
    <location>
        <begin position="200"/>
        <end position="224"/>
    </location>
</feature>
<feature type="transmembrane region" description="Helical" evidence="7">
    <location>
        <begin position="485"/>
        <end position="504"/>
    </location>
</feature>
<dbReference type="InterPro" id="IPR050367">
    <property type="entry name" value="APC_superfamily"/>
</dbReference>
<dbReference type="EMBL" id="AZDG01000021">
    <property type="protein sequence ID" value="KRK63862.1"/>
    <property type="molecule type" value="Genomic_DNA"/>
</dbReference>
<protein>
    <submittedName>
        <fullName evidence="8">Amino acid permease</fullName>
    </submittedName>
</protein>
<organism evidence="8 9">
    <name type="scientific">Companilactobacillus tucceti DSM 20183</name>
    <dbReference type="NCBI Taxonomy" id="1423811"/>
    <lineage>
        <taxon>Bacteria</taxon>
        <taxon>Bacillati</taxon>
        <taxon>Bacillota</taxon>
        <taxon>Bacilli</taxon>
        <taxon>Lactobacillales</taxon>
        <taxon>Lactobacillaceae</taxon>
        <taxon>Companilactobacillus</taxon>
    </lineage>
</organism>
<evidence type="ECO:0000256" key="7">
    <source>
        <dbReference type="SAM" id="Phobius"/>
    </source>
</evidence>
<keyword evidence="5 7" id="KW-1133">Transmembrane helix</keyword>
<dbReference type="PATRIC" id="fig|1423811.3.peg.1116"/>
<keyword evidence="4 7" id="KW-0812">Transmembrane</keyword>
<evidence type="ECO:0000256" key="3">
    <source>
        <dbReference type="ARBA" id="ARBA00022475"/>
    </source>
</evidence>
<proteinExistence type="predicted"/>
<dbReference type="AlphaFoldDB" id="A0A0R1IXP8"/>
<feature type="transmembrane region" description="Helical" evidence="7">
    <location>
        <begin position="37"/>
        <end position="56"/>
    </location>
</feature>
<feature type="transmembrane region" description="Helical" evidence="7">
    <location>
        <begin position="342"/>
        <end position="363"/>
    </location>
</feature>
<name>A0A0R1IXP8_9LACO</name>